<protein>
    <submittedName>
        <fullName evidence="1">Uncharacterized protein</fullName>
    </submittedName>
</protein>
<keyword evidence="2" id="KW-1185">Reference proteome</keyword>
<dbReference type="AlphaFoldDB" id="A0AAV9S0J3"/>
<evidence type="ECO:0000313" key="1">
    <source>
        <dbReference type="EMBL" id="KAK5614850.1"/>
    </source>
</evidence>
<reference evidence="1 2" key="1">
    <citation type="submission" date="2021-06" db="EMBL/GenBank/DDBJ databases">
        <authorList>
            <person name="Palmer J.M."/>
        </authorList>
    </citation>
    <scope>NUCLEOTIDE SEQUENCE [LARGE SCALE GENOMIC DNA]</scope>
    <source>
        <strain evidence="1 2">MEX-2019</strain>
        <tissue evidence="1">Muscle</tissue>
    </source>
</reference>
<proteinExistence type="predicted"/>
<accession>A0AAV9S0J3</accession>
<comment type="caution">
    <text evidence="1">The sequence shown here is derived from an EMBL/GenBank/DDBJ whole genome shotgun (WGS) entry which is preliminary data.</text>
</comment>
<dbReference type="Proteomes" id="UP001311232">
    <property type="component" value="Unassembled WGS sequence"/>
</dbReference>
<organism evidence="1 2">
    <name type="scientific">Crenichthys baileyi</name>
    <name type="common">White River springfish</name>
    <dbReference type="NCBI Taxonomy" id="28760"/>
    <lineage>
        <taxon>Eukaryota</taxon>
        <taxon>Metazoa</taxon>
        <taxon>Chordata</taxon>
        <taxon>Craniata</taxon>
        <taxon>Vertebrata</taxon>
        <taxon>Euteleostomi</taxon>
        <taxon>Actinopterygii</taxon>
        <taxon>Neopterygii</taxon>
        <taxon>Teleostei</taxon>
        <taxon>Neoteleostei</taxon>
        <taxon>Acanthomorphata</taxon>
        <taxon>Ovalentaria</taxon>
        <taxon>Atherinomorphae</taxon>
        <taxon>Cyprinodontiformes</taxon>
        <taxon>Goodeidae</taxon>
        <taxon>Crenichthys</taxon>
    </lineage>
</organism>
<gene>
    <name evidence="1" type="ORF">CRENBAI_011144</name>
</gene>
<name>A0AAV9S0J3_9TELE</name>
<evidence type="ECO:0000313" key="2">
    <source>
        <dbReference type="Proteomes" id="UP001311232"/>
    </source>
</evidence>
<sequence>MLDGFCRAINTQTGMLREENRKLDMILEQNRSLAASKSEARHSHCKKMSPS</sequence>
<dbReference type="EMBL" id="JAHHUM010001078">
    <property type="protein sequence ID" value="KAK5614850.1"/>
    <property type="molecule type" value="Genomic_DNA"/>
</dbReference>